<dbReference type="CDD" id="cd06171">
    <property type="entry name" value="Sigma70_r4"/>
    <property type="match status" value="1"/>
</dbReference>
<dbReference type="InterPro" id="IPR013324">
    <property type="entry name" value="RNA_pol_sigma_r3/r4-like"/>
</dbReference>
<dbReference type="InterPro" id="IPR039425">
    <property type="entry name" value="RNA_pol_sigma-70-like"/>
</dbReference>
<comment type="similarity">
    <text evidence="1">Belongs to the sigma-70 factor family. ECF subfamily.</text>
</comment>
<keyword evidence="2" id="KW-0805">Transcription regulation</keyword>
<dbReference type="Gene3D" id="1.10.10.10">
    <property type="entry name" value="Winged helix-like DNA-binding domain superfamily/Winged helix DNA-binding domain"/>
    <property type="match status" value="1"/>
</dbReference>
<keyword evidence="4" id="KW-0238">DNA-binding</keyword>
<dbReference type="InterPro" id="IPR013325">
    <property type="entry name" value="RNA_pol_sigma_r2"/>
</dbReference>
<dbReference type="PANTHER" id="PTHR43133">
    <property type="entry name" value="RNA POLYMERASE ECF-TYPE SIGMA FACTO"/>
    <property type="match status" value="1"/>
</dbReference>
<evidence type="ECO:0000256" key="2">
    <source>
        <dbReference type="ARBA" id="ARBA00023015"/>
    </source>
</evidence>
<evidence type="ECO:0000313" key="8">
    <source>
        <dbReference type="EMBL" id="MDZ8118422.1"/>
    </source>
</evidence>
<evidence type="ECO:0000256" key="4">
    <source>
        <dbReference type="ARBA" id="ARBA00023125"/>
    </source>
</evidence>
<dbReference type="InterPro" id="IPR036388">
    <property type="entry name" value="WH-like_DNA-bd_sf"/>
</dbReference>
<dbReference type="InterPro" id="IPR014284">
    <property type="entry name" value="RNA_pol_sigma-70_dom"/>
</dbReference>
<dbReference type="SUPFAM" id="SSF88946">
    <property type="entry name" value="Sigma2 domain of RNA polymerase sigma factors"/>
    <property type="match status" value="1"/>
</dbReference>
<proteinExistence type="inferred from homology"/>
<dbReference type="Pfam" id="PF04542">
    <property type="entry name" value="Sigma70_r2"/>
    <property type="match status" value="1"/>
</dbReference>
<evidence type="ECO:0000256" key="5">
    <source>
        <dbReference type="ARBA" id="ARBA00023163"/>
    </source>
</evidence>
<dbReference type="InterPro" id="IPR007627">
    <property type="entry name" value="RNA_pol_sigma70_r2"/>
</dbReference>
<organism evidence="8 9">
    <name type="scientific">Pontiella agarivorans</name>
    <dbReference type="NCBI Taxonomy" id="3038953"/>
    <lineage>
        <taxon>Bacteria</taxon>
        <taxon>Pseudomonadati</taxon>
        <taxon>Kiritimatiellota</taxon>
        <taxon>Kiritimatiellia</taxon>
        <taxon>Kiritimatiellales</taxon>
        <taxon>Pontiellaceae</taxon>
        <taxon>Pontiella</taxon>
    </lineage>
</organism>
<dbReference type="SUPFAM" id="SSF88659">
    <property type="entry name" value="Sigma3 and sigma4 domains of RNA polymerase sigma factors"/>
    <property type="match status" value="1"/>
</dbReference>
<dbReference type="RefSeq" id="WP_322608222.1">
    <property type="nucleotide sequence ID" value="NZ_JARVCO010000008.1"/>
</dbReference>
<comment type="caution">
    <text evidence="8">The sequence shown here is derived from an EMBL/GenBank/DDBJ whole genome shotgun (WGS) entry which is preliminary data.</text>
</comment>
<evidence type="ECO:0000259" key="7">
    <source>
        <dbReference type="Pfam" id="PF08281"/>
    </source>
</evidence>
<keyword evidence="9" id="KW-1185">Reference proteome</keyword>
<accession>A0ABU5MW42</accession>
<dbReference type="PANTHER" id="PTHR43133:SF8">
    <property type="entry name" value="RNA POLYMERASE SIGMA FACTOR HI_1459-RELATED"/>
    <property type="match status" value="1"/>
</dbReference>
<evidence type="ECO:0000256" key="1">
    <source>
        <dbReference type="ARBA" id="ARBA00010641"/>
    </source>
</evidence>
<evidence type="ECO:0000259" key="6">
    <source>
        <dbReference type="Pfam" id="PF04542"/>
    </source>
</evidence>
<dbReference type="InterPro" id="IPR013249">
    <property type="entry name" value="RNA_pol_sigma70_r4_t2"/>
</dbReference>
<reference evidence="8 9" key="1">
    <citation type="journal article" date="2024" name="Appl. Environ. Microbiol.">
        <title>Pontiella agarivorans sp. nov., a novel marine anaerobic bacterium capable of degrading macroalgal polysaccharides and fixing nitrogen.</title>
        <authorList>
            <person name="Liu N."/>
            <person name="Kivenson V."/>
            <person name="Peng X."/>
            <person name="Cui Z."/>
            <person name="Lankiewicz T.S."/>
            <person name="Gosselin K.M."/>
            <person name="English C.J."/>
            <person name="Blair E.M."/>
            <person name="O'Malley M.A."/>
            <person name="Valentine D.L."/>
        </authorList>
    </citation>
    <scope>NUCLEOTIDE SEQUENCE [LARGE SCALE GENOMIC DNA]</scope>
    <source>
        <strain evidence="8 9">NLcol2</strain>
    </source>
</reference>
<protein>
    <submittedName>
        <fullName evidence="8">Sigma-70 family RNA polymerase sigma factor</fullName>
    </submittedName>
</protein>
<keyword evidence="5" id="KW-0804">Transcription</keyword>
<name>A0ABU5MW42_9BACT</name>
<feature type="domain" description="RNA polymerase sigma-70 region 2" evidence="6">
    <location>
        <begin position="23"/>
        <end position="89"/>
    </location>
</feature>
<keyword evidence="3" id="KW-0731">Sigma factor</keyword>
<dbReference type="NCBIfam" id="TIGR02937">
    <property type="entry name" value="sigma70-ECF"/>
    <property type="match status" value="1"/>
</dbReference>
<evidence type="ECO:0000256" key="3">
    <source>
        <dbReference type="ARBA" id="ARBA00023082"/>
    </source>
</evidence>
<dbReference type="Gene3D" id="1.10.1740.10">
    <property type="match status" value="1"/>
</dbReference>
<dbReference type="Proteomes" id="UP001290861">
    <property type="component" value="Unassembled WGS sequence"/>
</dbReference>
<dbReference type="EMBL" id="JARVCO010000008">
    <property type="protein sequence ID" value="MDZ8118422.1"/>
    <property type="molecule type" value="Genomic_DNA"/>
</dbReference>
<gene>
    <name evidence="8" type="ORF">P9H32_07235</name>
</gene>
<feature type="domain" description="RNA polymerase sigma factor 70 region 4 type 2" evidence="7">
    <location>
        <begin position="129"/>
        <end position="180"/>
    </location>
</feature>
<sequence length="196" mass="22273">MDISDIDCIKAYLGGDADALAPMVEKYKRPLYSFILKMTEGREDADEIFQETWFRALKNVHKFKHKNFLNWLFRIAHNLVIDRARRNRKNVSMQSGAGGDDGNSTLEDHLAAPGITPAEETGGTMLGSRIEQAVSTLSPEQKEVFMLRMYGNVSFKEIARLQKCSINTCLARMQYALGKLRSILKDEYEELQEAMS</sequence>
<evidence type="ECO:0000313" key="9">
    <source>
        <dbReference type="Proteomes" id="UP001290861"/>
    </source>
</evidence>
<dbReference type="Pfam" id="PF08281">
    <property type="entry name" value="Sigma70_r4_2"/>
    <property type="match status" value="1"/>
</dbReference>